<dbReference type="GO" id="GO:0004808">
    <property type="term" value="F:tRNA (5-methylaminomethyl-2-thiouridylate)(34)-methyltransferase activity"/>
    <property type="evidence" value="ECO:0007669"/>
    <property type="project" value="UniProtKB-EC"/>
</dbReference>
<keyword evidence="9 10" id="KW-0511">Multifunctional enzyme</keyword>
<dbReference type="SUPFAM" id="SSF51905">
    <property type="entry name" value="FAD/NAD(P)-binding domain"/>
    <property type="match status" value="1"/>
</dbReference>
<proteinExistence type="inferred from homology"/>
<dbReference type="RefSeq" id="WP_147714713.1">
    <property type="nucleotide sequence ID" value="NZ_VKAD01000002.1"/>
</dbReference>
<evidence type="ECO:0000256" key="5">
    <source>
        <dbReference type="ARBA" id="ARBA00022691"/>
    </source>
</evidence>
<dbReference type="Gene3D" id="3.40.50.150">
    <property type="entry name" value="Vaccinia Virus protein VP39"/>
    <property type="match status" value="1"/>
</dbReference>
<dbReference type="GO" id="GO:0002098">
    <property type="term" value="P:tRNA wobble uridine modification"/>
    <property type="evidence" value="ECO:0007669"/>
    <property type="project" value="TreeGrafter"/>
</dbReference>
<dbReference type="InterPro" id="IPR036188">
    <property type="entry name" value="FAD/NAD-bd_sf"/>
</dbReference>
<evidence type="ECO:0000259" key="12">
    <source>
        <dbReference type="Pfam" id="PF05430"/>
    </source>
</evidence>
<dbReference type="GO" id="GO:0032259">
    <property type="term" value="P:methylation"/>
    <property type="evidence" value="ECO:0007669"/>
    <property type="project" value="UniProtKB-KW"/>
</dbReference>
<evidence type="ECO:0000313" key="14">
    <source>
        <dbReference type="Proteomes" id="UP000321764"/>
    </source>
</evidence>
<sequence>MKKAQLSFTDDGTPCSTEFGDSYFSKGEGVAETEFVFLQQNQLEQRFAQLAPQQNFTIAETGFGTGLSFMLAWQLFLQSASKHSRLTFISCEKYPIDKHQLAQIHQQWPQLAALSEQLLAQYPPSLEGFHLLEFGQVRLLLMYGDAQQVYSELSASVDAWFLDGFSPALNADMWQPALFQQINRLSKKGTTAATFTAARIVKDGLMGAGFKLTRSQGYGRKRHKLRGDFIGICGATTQQGWPSSELPIHTRINSGQQCVAVIGAGIAGICTAVELVKRGCQVTLFEKQSQAATGGSGNLQGAVYAKLSAKLNDASQFYSQALIIAQRALASLPETVPHQVSGLVQLAHNDAELKKLNAFLSGDIPSELAEVKTAAELSELTGVAIENPGLWFANGGWLSPSALIQHYIVEHSIELKTNTEIIQLAQQNKQWTLTSADKTEYRFDQVVIATAVDALKFKQSAHLPINKIAGQVSYLKTTEQTKQLRAVICSDRYIMPNHNEQVILGSTFRLKSDDISVTEQDHQQNLSALDARLPALNLAEQQPTGGRAGVRCTSPDYLPLVGSLCDAELFEQQFQTSVQRKLTHRQAPMPQLDGLWLNIAHGSKGLCSAPYCGKILAALMTGEPVPLQASLINKLSPNRFQVRNMMRAQRQATK</sequence>
<dbReference type="InterPro" id="IPR008471">
    <property type="entry name" value="MnmC-like_methylTransf"/>
</dbReference>
<keyword evidence="4 10" id="KW-0808">Transferase</keyword>
<name>A0A5C8Z3J7_9GAMM</name>
<keyword evidence="6 10" id="KW-0819">tRNA processing</keyword>
<keyword evidence="7 10" id="KW-0274">FAD</keyword>
<protein>
    <recommendedName>
        <fullName evidence="10">tRNA 5-methylaminomethyl-2-thiouridine biosynthesis bifunctional protein MnmC</fullName>
        <shortName evidence="10">tRNA mnm(5)s(2)U biosynthesis bifunctional protein</shortName>
    </recommendedName>
    <domain>
        <recommendedName>
            <fullName evidence="10">tRNA (mnm(5)s(2)U34)-methyltransferase</fullName>
            <ecNumber evidence="10">2.1.1.61</ecNumber>
        </recommendedName>
    </domain>
    <domain>
        <recommendedName>
            <fullName evidence="10">FAD-dependent cmnm(5)s(2)U34 oxidoreductase</fullName>
            <ecNumber evidence="10">1.5.-.-</ecNumber>
        </recommendedName>
    </domain>
</protein>
<comment type="similarity">
    <text evidence="10">In the N-terminal section; belongs to the methyltransferase superfamily. tRNA (mnm(5)s(2)U34)-methyltransferase family.</text>
</comment>
<dbReference type="NCBIfam" id="NF002481">
    <property type="entry name" value="PRK01747.1-2"/>
    <property type="match status" value="1"/>
</dbReference>
<comment type="subcellular location">
    <subcellularLocation>
        <location evidence="10">Cytoplasm</location>
    </subcellularLocation>
</comment>
<evidence type="ECO:0000256" key="6">
    <source>
        <dbReference type="ARBA" id="ARBA00022694"/>
    </source>
</evidence>
<dbReference type="EC" id="1.5.-.-" evidence="10"/>
<dbReference type="NCBIfam" id="TIGR03197">
    <property type="entry name" value="MnmC_Cterm"/>
    <property type="match status" value="1"/>
</dbReference>
<dbReference type="EC" id="2.1.1.61" evidence="10"/>
<dbReference type="EMBL" id="VKAD01000002">
    <property type="protein sequence ID" value="TXR52117.1"/>
    <property type="molecule type" value="Genomic_DNA"/>
</dbReference>
<dbReference type="Pfam" id="PF05430">
    <property type="entry name" value="Methyltransf_30"/>
    <property type="match status" value="1"/>
</dbReference>
<evidence type="ECO:0000256" key="9">
    <source>
        <dbReference type="ARBA" id="ARBA00023268"/>
    </source>
</evidence>
<dbReference type="PANTHER" id="PTHR13847:SF283">
    <property type="entry name" value="TRNA 5-METHYLAMINOMETHYL-2-THIOURIDINE BIOSYNTHESIS BIFUNCTIONAL PROTEIN MNMC"/>
    <property type="match status" value="1"/>
</dbReference>
<feature type="domain" description="MnmC-like methyltransferase" evidence="12">
    <location>
        <begin position="109"/>
        <end position="227"/>
    </location>
</feature>
<feature type="region of interest" description="FAD-dependent cmnm(5)s(2)U34 oxidoreductase" evidence="10">
    <location>
        <begin position="262"/>
        <end position="654"/>
    </location>
</feature>
<evidence type="ECO:0000256" key="10">
    <source>
        <dbReference type="HAMAP-Rule" id="MF_01102"/>
    </source>
</evidence>
<evidence type="ECO:0000259" key="11">
    <source>
        <dbReference type="Pfam" id="PF01266"/>
    </source>
</evidence>
<keyword evidence="1 10" id="KW-0963">Cytoplasm</keyword>
<feature type="domain" description="FAD dependent oxidoreductase" evidence="11">
    <location>
        <begin position="259"/>
        <end position="619"/>
    </location>
</feature>
<dbReference type="OrthoDB" id="9786494at2"/>
<feature type="region of interest" description="tRNA (mnm(5)s(2)U34)-methyltransferase" evidence="10">
    <location>
        <begin position="1"/>
        <end position="230"/>
    </location>
</feature>
<dbReference type="GO" id="GO:0050660">
    <property type="term" value="F:flavin adenine dinucleotide binding"/>
    <property type="evidence" value="ECO:0007669"/>
    <property type="project" value="UniProtKB-UniRule"/>
</dbReference>
<comment type="caution">
    <text evidence="13">The sequence shown here is derived from an EMBL/GenBank/DDBJ whole genome shotgun (WGS) entry which is preliminary data.</text>
</comment>
<comment type="similarity">
    <text evidence="10">In the C-terminal section; belongs to the DAO family.</text>
</comment>
<dbReference type="Gene3D" id="3.50.50.60">
    <property type="entry name" value="FAD/NAD(P)-binding domain"/>
    <property type="match status" value="1"/>
</dbReference>
<dbReference type="Proteomes" id="UP000321764">
    <property type="component" value="Unassembled WGS sequence"/>
</dbReference>
<dbReference type="HAMAP" id="MF_01102">
    <property type="entry name" value="MnmC"/>
    <property type="match status" value="1"/>
</dbReference>
<keyword evidence="5 10" id="KW-0949">S-adenosyl-L-methionine</keyword>
<keyword evidence="14" id="KW-1185">Reference proteome</keyword>
<comment type="function">
    <text evidence="10">Catalyzes the last two steps in the biosynthesis of 5-methylaminomethyl-2-thiouridine (mnm(5)s(2)U) at the wobble position (U34) in tRNA. Catalyzes the FAD-dependent demodification of cmnm(5)s(2)U34 to nm(5)s(2)U34, followed by the transfer of a methyl group from S-adenosyl-L-methionine to nm(5)s(2)U34, to form mnm(5)s(2)U34.</text>
</comment>
<evidence type="ECO:0000256" key="1">
    <source>
        <dbReference type="ARBA" id="ARBA00022490"/>
    </source>
</evidence>
<evidence type="ECO:0000256" key="8">
    <source>
        <dbReference type="ARBA" id="ARBA00023002"/>
    </source>
</evidence>
<dbReference type="Gene3D" id="3.30.9.10">
    <property type="entry name" value="D-Amino Acid Oxidase, subunit A, domain 2"/>
    <property type="match status" value="1"/>
</dbReference>
<dbReference type="AlphaFoldDB" id="A0A5C8Z3J7"/>
<dbReference type="InterPro" id="IPR029063">
    <property type="entry name" value="SAM-dependent_MTases_sf"/>
</dbReference>
<comment type="catalytic activity">
    <reaction evidence="10">
        <text>5-aminomethyl-2-thiouridine(34) in tRNA + S-adenosyl-L-methionine = 5-methylaminomethyl-2-thiouridine(34) in tRNA + S-adenosyl-L-homocysteine + H(+)</text>
        <dbReference type="Rhea" id="RHEA:19569"/>
        <dbReference type="Rhea" id="RHEA-COMP:10195"/>
        <dbReference type="Rhea" id="RHEA-COMP:10197"/>
        <dbReference type="ChEBI" id="CHEBI:15378"/>
        <dbReference type="ChEBI" id="CHEBI:57856"/>
        <dbReference type="ChEBI" id="CHEBI:59789"/>
        <dbReference type="ChEBI" id="CHEBI:74454"/>
        <dbReference type="ChEBI" id="CHEBI:74455"/>
        <dbReference type="EC" id="2.1.1.61"/>
    </reaction>
</comment>
<dbReference type="Pfam" id="PF01266">
    <property type="entry name" value="DAO"/>
    <property type="match status" value="1"/>
</dbReference>
<reference evidence="13 14" key="1">
    <citation type="submission" date="2019-07" db="EMBL/GenBank/DDBJ databases">
        <title>Reinekea sp. strain SSH23 genome sequencing and assembly.</title>
        <authorList>
            <person name="Kim I."/>
        </authorList>
    </citation>
    <scope>NUCLEOTIDE SEQUENCE [LARGE SCALE GENOMIC DNA]</scope>
    <source>
        <strain evidence="13 14">SSH23</strain>
    </source>
</reference>
<dbReference type="NCBIfam" id="NF033855">
    <property type="entry name" value="tRNA_MNMC2"/>
    <property type="match status" value="1"/>
</dbReference>
<dbReference type="InterPro" id="IPR017610">
    <property type="entry name" value="tRNA_S-uridine_synth_MnmC_C"/>
</dbReference>
<organism evidence="13 14">
    <name type="scientific">Reinekea thalattae</name>
    <dbReference type="NCBI Taxonomy" id="2593301"/>
    <lineage>
        <taxon>Bacteria</taxon>
        <taxon>Pseudomonadati</taxon>
        <taxon>Pseudomonadota</taxon>
        <taxon>Gammaproteobacteria</taxon>
        <taxon>Oceanospirillales</taxon>
        <taxon>Saccharospirillaceae</taxon>
        <taxon>Reinekea</taxon>
    </lineage>
</organism>
<evidence type="ECO:0000313" key="13">
    <source>
        <dbReference type="EMBL" id="TXR52117.1"/>
    </source>
</evidence>
<evidence type="ECO:0000256" key="2">
    <source>
        <dbReference type="ARBA" id="ARBA00022603"/>
    </source>
</evidence>
<keyword evidence="3 10" id="KW-0285">Flavoprotein</keyword>
<evidence type="ECO:0000256" key="4">
    <source>
        <dbReference type="ARBA" id="ARBA00022679"/>
    </source>
</evidence>
<comment type="cofactor">
    <cofactor evidence="10">
        <name>FAD</name>
        <dbReference type="ChEBI" id="CHEBI:57692"/>
    </cofactor>
</comment>
<dbReference type="GO" id="GO:0016645">
    <property type="term" value="F:oxidoreductase activity, acting on the CH-NH group of donors"/>
    <property type="evidence" value="ECO:0007669"/>
    <property type="project" value="InterPro"/>
</dbReference>
<gene>
    <name evidence="10 13" type="primary">mnmC</name>
    <name evidence="13" type="ORF">FME95_11930</name>
</gene>
<evidence type="ECO:0000256" key="3">
    <source>
        <dbReference type="ARBA" id="ARBA00022630"/>
    </source>
</evidence>
<dbReference type="InterPro" id="IPR023032">
    <property type="entry name" value="tRNA_MAMT_biosynth_bifunc_MnmC"/>
</dbReference>
<evidence type="ECO:0000256" key="7">
    <source>
        <dbReference type="ARBA" id="ARBA00022827"/>
    </source>
</evidence>
<accession>A0A5C8Z3J7</accession>
<dbReference type="GO" id="GO:0005737">
    <property type="term" value="C:cytoplasm"/>
    <property type="evidence" value="ECO:0007669"/>
    <property type="project" value="UniProtKB-SubCell"/>
</dbReference>
<keyword evidence="8 10" id="KW-0560">Oxidoreductase</keyword>
<keyword evidence="2 10" id="KW-0489">Methyltransferase</keyword>
<dbReference type="InterPro" id="IPR047785">
    <property type="entry name" value="tRNA_MNMC2"/>
</dbReference>
<dbReference type="InterPro" id="IPR006076">
    <property type="entry name" value="FAD-dep_OxRdtase"/>
</dbReference>
<dbReference type="SUPFAM" id="SSF54373">
    <property type="entry name" value="FAD-linked reductases, C-terminal domain"/>
    <property type="match status" value="1"/>
</dbReference>
<dbReference type="PANTHER" id="PTHR13847">
    <property type="entry name" value="SARCOSINE DEHYDROGENASE-RELATED"/>
    <property type="match status" value="1"/>
</dbReference>